<feature type="domain" description="GP-PDE" evidence="2">
    <location>
        <begin position="43"/>
        <end position="277"/>
    </location>
</feature>
<dbReference type="GO" id="GO:0006629">
    <property type="term" value="P:lipid metabolic process"/>
    <property type="evidence" value="ECO:0007669"/>
    <property type="project" value="InterPro"/>
</dbReference>
<dbReference type="EMBL" id="DVJK01000117">
    <property type="protein sequence ID" value="HIS66765.1"/>
    <property type="molecule type" value="Genomic_DNA"/>
</dbReference>
<dbReference type="SUPFAM" id="SSF51695">
    <property type="entry name" value="PLC-like phosphodiesterases"/>
    <property type="match status" value="1"/>
</dbReference>
<dbReference type="AlphaFoldDB" id="A0A9D1FDF4"/>
<reference evidence="3" key="1">
    <citation type="submission" date="2020-10" db="EMBL/GenBank/DDBJ databases">
        <authorList>
            <person name="Gilroy R."/>
        </authorList>
    </citation>
    <scope>NUCLEOTIDE SEQUENCE</scope>
    <source>
        <strain evidence="3">ChiHjej10B9-9673</strain>
    </source>
</reference>
<keyword evidence="1" id="KW-0812">Transmembrane</keyword>
<accession>A0A9D1FDF4</accession>
<comment type="caution">
    <text evidence="3">The sequence shown here is derived from an EMBL/GenBank/DDBJ whole genome shotgun (WGS) entry which is preliminary data.</text>
</comment>
<feature type="transmembrane region" description="Helical" evidence="1">
    <location>
        <begin position="6"/>
        <end position="29"/>
    </location>
</feature>
<keyword evidence="1" id="KW-1133">Transmembrane helix</keyword>
<organism evidence="3 4">
    <name type="scientific">Candidatus Scatomorpha merdipullorum</name>
    <dbReference type="NCBI Taxonomy" id="2840927"/>
    <lineage>
        <taxon>Bacteria</taxon>
        <taxon>Bacillati</taxon>
        <taxon>Bacillota</taxon>
        <taxon>Clostridia</taxon>
        <taxon>Eubacteriales</taxon>
        <taxon>Candidatus Scatomorpha</taxon>
    </lineage>
</organism>
<evidence type="ECO:0000313" key="4">
    <source>
        <dbReference type="Proteomes" id="UP000824001"/>
    </source>
</evidence>
<dbReference type="Pfam" id="PF03009">
    <property type="entry name" value="GDPD"/>
    <property type="match status" value="1"/>
</dbReference>
<name>A0A9D1FDF4_9FIRM</name>
<dbReference type="Gene3D" id="3.20.20.190">
    <property type="entry name" value="Phosphatidylinositol (PI) phosphodiesterase"/>
    <property type="match status" value="1"/>
</dbReference>
<proteinExistence type="predicted"/>
<dbReference type="Proteomes" id="UP000824001">
    <property type="component" value="Unassembled WGS sequence"/>
</dbReference>
<dbReference type="PANTHER" id="PTHR46211">
    <property type="entry name" value="GLYCEROPHOSPHORYL DIESTER PHOSPHODIESTERASE"/>
    <property type="match status" value="1"/>
</dbReference>
<sequence>MSLNKWTRAGLAAGGALAGSMAALVFLVAPGKRDLKQRAPFVGRNFAHRGLHRIDKSTPENSAAAFEHASRIGYGSELDVHLTADGGLAVFHDDDTKRLCGVEGRVSDMSLAELKELRLAGTEHRIPTLAEALAAAKGAPLIVELKRGARNAELCRKVYEQMQSYPGPWCVESFDPRIVMWFRFHAPEVLRGQLSTRFRSLRKSSGAVSAFLLSRCMLNFLSRPQFIAYEIGRKPLTVRLCEALGAMKVAWTSLEWKTEEKADAVIFQFYRPRVKYK</sequence>
<reference evidence="3" key="2">
    <citation type="journal article" date="2021" name="PeerJ">
        <title>Extensive microbial diversity within the chicken gut microbiome revealed by metagenomics and culture.</title>
        <authorList>
            <person name="Gilroy R."/>
            <person name="Ravi A."/>
            <person name="Getino M."/>
            <person name="Pursley I."/>
            <person name="Horton D.L."/>
            <person name="Alikhan N.F."/>
            <person name="Baker D."/>
            <person name="Gharbi K."/>
            <person name="Hall N."/>
            <person name="Watson M."/>
            <person name="Adriaenssens E.M."/>
            <person name="Foster-Nyarko E."/>
            <person name="Jarju S."/>
            <person name="Secka A."/>
            <person name="Antonio M."/>
            <person name="Oren A."/>
            <person name="Chaudhuri R.R."/>
            <person name="La Ragione R."/>
            <person name="Hildebrand F."/>
            <person name="Pallen M.J."/>
        </authorList>
    </citation>
    <scope>NUCLEOTIDE SEQUENCE</scope>
    <source>
        <strain evidence="3">ChiHjej10B9-9673</strain>
    </source>
</reference>
<dbReference type="PROSITE" id="PS51704">
    <property type="entry name" value="GP_PDE"/>
    <property type="match status" value="1"/>
</dbReference>
<gene>
    <name evidence="3" type="ORF">IAC18_04285</name>
</gene>
<evidence type="ECO:0000256" key="1">
    <source>
        <dbReference type="SAM" id="Phobius"/>
    </source>
</evidence>
<dbReference type="InterPro" id="IPR030395">
    <property type="entry name" value="GP_PDE_dom"/>
</dbReference>
<evidence type="ECO:0000313" key="3">
    <source>
        <dbReference type="EMBL" id="HIS66765.1"/>
    </source>
</evidence>
<dbReference type="InterPro" id="IPR017946">
    <property type="entry name" value="PLC-like_Pdiesterase_TIM-brl"/>
</dbReference>
<keyword evidence="1" id="KW-0472">Membrane</keyword>
<dbReference type="GO" id="GO:0008081">
    <property type="term" value="F:phosphoric diester hydrolase activity"/>
    <property type="evidence" value="ECO:0007669"/>
    <property type="project" value="InterPro"/>
</dbReference>
<protein>
    <submittedName>
        <fullName evidence="3">Glycerophosphodiester phosphodiesterase</fullName>
    </submittedName>
</protein>
<evidence type="ECO:0000259" key="2">
    <source>
        <dbReference type="PROSITE" id="PS51704"/>
    </source>
</evidence>
<dbReference type="PANTHER" id="PTHR46211:SF1">
    <property type="entry name" value="GLYCEROPHOSPHODIESTER PHOSPHODIESTERASE, CYTOPLASMIC"/>
    <property type="match status" value="1"/>
</dbReference>